<dbReference type="SUPFAM" id="SSF53335">
    <property type="entry name" value="S-adenosyl-L-methionine-dependent methyltransferases"/>
    <property type="match status" value="1"/>
</dbReference>
<evidence type="ECO:0000256" key="5">
    <source>
        <dbReference type="ARBA" id="ARBA00047942"/>
    </source>
</evidence>
<keyword evidence="4" id="KW-0949">S-adenosyl-L-methionine</keyword>
<dbReference type="RefSeq" id="WP_379517978.1">
    <property type="nucleotide sequence ID" value="NZ_JBHSPA010000037.1"/>
</dbReference>
<keyword evidence="3" id="KW-0808">Transferase</keyword>
<comment type="catalytic activity">
    <reaction evidence="5">
        <text>a 2'-deoxyadenosine in DNA + S-adenosyl-L-methionine = an N(6)-methyl-2'-deoxyadenosine in DNA + S-adenosyl-L-homocysteine + H(+)</text>
        <dbReference type="Rhea" id="RHEA:15197"/>
        <dbReference type="Rhea" id="RHEA-COMP:12418"/>
        <dbReference type="Rhea" id="RHEA-COMP:12419"/>
        <dbReference type="ChEBI" id="CHEBI:15378"/>
        <dbReference type="ChEBI" id="CHEBI:57856"/>
        <dbReference type="ChEBI" id="CHEBI:59789"/>
        <dbReference type="ChEBI" id="CHEBI:90615"/>
        <dbReference type="ChEBI" id="CHEBI:90616"/>
        <dbReference type="EC" id="2.1.1.72"/>
    </reaction>
</comment>
<evidence type="ECO:0000259" key="6">
    <source>
        <dbReference type="Pfam" id="PF07669"/>
    </source>
</evidence>
<protein>
    <recommendedName>
        <fullName evidence="1">site-specific DNA-methyltransferase (adenine-specific)</fullName>
        <ecNumber evidence="1">2.1.1.72</ecNumber>
    </recommendedName>
</protein>
<feature type="domain" description="Type II methyltransferase M.TaqI-like" evidence="6">
    <location>
        <begin position="659"/>
        <end position="953"/>
    </location>
</feature>
<accession>A0ABW1CTL9</accession>
<name>A0ABW1CTL9_9ACTN</name>
<gene>
    <name evidence="8" type="ORF">ACFPZ3_31815</name>
</gene>
<dbReference type="PRINTS" id="PR00507">
    <property type="entry name" value="N12N6MTFRASE"/>
</dbReference>
<evidence type="ECO:0000256" key="1">
    <source>
        <dbReference type="ARBA" id="ARBA00011900"/>
    </source>
</evidence>
<dbReference type="InterPro" id="IPR050953">
    <property type="entry name" value="N4_N6_ade-DNA_methylase"/>
</dbReference>
<dbReference type="Pfam" id="PF07669">
    <property type="entry name" value="Eco57I"/>
    <property type="match status" value="1"/>
</dbReference>
<dbReference type="InterPro" id="IPR029063">
    <property type="entry name" value="SAM-dependent_MTases_sf"/>
</dbReference>
<dbReference type="InterPro" id="IPR002052">
    <property type="entry name" value="DNA_methylase_N6_adenine_CS"/>
</dbReference>
<dbReference type="GO" id="GO:0032259">
    <property type="term" value="P:methylation"/>
    <property type="evidence" value="ECO:0007669"/>
    <property type="project" value="UniProtKB-KW"/>
</dbReference>
<dbReference type="Proteomes" id="UP001596058">
    <property type="component" value="Unassembled WGS sequence"/>
</dbReference>
<proteinExistence type="predicted"/>
<dbReference type="InterPro" id="IPR046820">
    <property type="entry name" value="MmeI_TRD"/>
</dbReference>
<dbReference type="PANTHER" id="PTHR33841">
    <property type="entry name" value="DNA METHYLTRANSFERASE YEEA-RELATED"/>
    <property type="match status" value="1"/>
</dbReference>
<dbReference type="Pfam" id="PF20466">
    <property type="entry name" value="MmeI_TRD"/>
    <property type="match status" value="1"/>
</dbReference>
<dbReference type="EC" id="2.1.1.72" evidence="1"/>
<feature type="domain" description="MmeI-like target recognition" evidence="7">
    <location>
        <begin position="1033"/>
        <end position="1228"/>
    </location>
</feature>
<sequence length="1357" mass="149343">MKYTKPIDSGRVHQEWLSLVEVSGPFLSLPVLRRTWPSLDPLDKQVRESLRLQHGTWQAGGPVMDWVLYGLRDLLGWGDALHTEGLDVLALEVPQHDTTLVPSFALIEPGAEAKPDTTRLIGLISDGQPTARVKGEDWSATPVDRVAQLCRHHGVELGLVTDGRWWALVWAPRGGVTTSAVFDAISWPEAAERDVVRAFVSLLNRARFFSFPEGETLPALLRASLDSQEDITEALGVQVRQAVELLVAAIGRADTRDRDAGGEGVGDATAHEVYRGAVTVMMRIVFLLFAEERGLLPADNELYANAYSAGGLYAELEQIALEGSENDLEQTQAAWHRLLALFNAVYAGVDHPRLKMHAHDGSMFDPDVYAWLPLSIDDRTVLHMLNAVQYVQLGTGKTRERRKLSFRALDVEQIGYVYEGLLSYDGTRATDTVVGLVGKPGLEEEVNLSHLERLLAGSGDGFAAKLADDYKASGIGTAAAVTKRLVPLGDAEQVEALRLLLAVTGGDRDLAERLLPFYGIIRTDLRDLPVVILPGGLYVTESSLRKNTGTHYTPRFLAEQVVEGALEPLVYRVGPLQTADRSEWVPKSADEILALKIADIAMGSAAFLVAAARYLAGHLVEAWSRQDDPRAVAYLAADRTADADEDPLIIDARRTIIEHCLYGADINPMAVEMAKLSLWLVSMDPSRPFTFVDDRLVAGDALLGITSLDQLEVLHMDARKGREIHEKRALQNFATGARTVAHQVAEARRELAEIPLGDDPLGALRKKRALLADAELTTAQARLFADLTVGAALAHAGRGVVGLRDGSILAADYVRRIGDGSAMAEVEARQQRREWLDTDKVRGGFERHPIHWPLVFPEVFEGNLSGGADPGDVVVRPRSDGPGFDAIIGNPPFLGGSKISGFNGSAYREYLVQANAGGAKGNADLVAYFVLRAHQMLNQTGQTGLIATNTLAQGDTREVGLDRLAASGIEIRHAVKSKPWPSRSAVLEYCAIWTSRIRPGEKSERFHDGVVVTGITPSLDPESRVTGNPGRLDASQRVAFQASKIDGIGFTLSEHAASAMIEWDPRNAEVLSPFINGQDVSSRPDSSASRWVINFQDWPMARAETYREPFDQALRLVKPERDKNNRQVRRERWWQYGERASKLYGAIARLKRVIVITLVSKVVMPVMVPTGQVFMHTLGVFATDDTAMLALLSSAPHYWWARARASSMKADLRYTASDVFETLPLPELTQEMRDLGDRLDTFRRSLMLSRQAGLTATYNLVNDPKNTDDDIEELRTIHRAIDEATLRAYNWDDLIGQLDHGHHLIGGREMRYTVGPAVQRELVDRLLELNHARYAEEVAKGLHDKKSKKSASQGGLF</sequence>
<dbReference type="InterPro" id="IPR011639">
    <property type="entry name" value="MethylTrfase_TaqI-like_dom"/>
</dbReference>
<dbReference type="GO" id="GO:0008168">
    <property type="term" value="F:methyltransferase activity"/>
    <property type="evidence" value="ECO:0007669"/>
    <property type="project" value="UniProtKB-KW"/>
</dbReference>
<evidence type="ECO:0000256" key="4">
    <source>
        <dbReference type="ARBA" id="ARBA00022691"/>
    </source>
</evidence>
<dbReference type="PROSITE" id="PS00092">
    <property type="entry name" value="N6_MTASE"/>
    <property type="match status" value="1"/>
</dbReference>
<evidence type="ECO:0000313" key="8">
    <source>
        <dbReference type="EMBL" id="MFC5828477.1"/>
    </source>
</evidence>
<reference evidence="9" key="1">
    <citation type="journal article" date="2019" name="Int. J. Syst. Evol. Microbiol.">
        <title>The Global Catalogue of Microorganisms (GCM) 10K type strain sequencing project: providing services to taxonomists for standard genome sequencing and annotation.</title>
        <authorList>
            <consortium name="The Broad Institute Genomics Platform"/>
            <consortium name="The Broad Institute Genome Sequencing Center for Infectious Disease"/>
            <person name="Wu L."/>
            <person name="Ma J."/>
        </authorList>
    </citation>
    <scope>NUCLEOTIDE SEQUENCE [LARGE SCALE GENOMIC DNA]</scope>
    <source>
        <strain evidence="9">CCUG 53903</strain>
    </source>
</reference>
<keyword evidence="2 8" id="KW-0489">Methyltransferase</keyword>
<comment type="caution">
    <text evidence="8">The sequence shown here is derived from an EMBL/GenBank/DDBJ whole genome shotgun (WGS) entry which is preliminary data.</text>
</comment>
<evidence type="ECO:0000256" key="3">
    <source>
        <dbReference type="ARBA" id="ARBA00022679"/>
    </source>
</evidence>
<evidence type="ECO:0000313" key="9">
    <source>
        <dbReference type="Proteomes" id="UP001596058"/>
    </source>
</evidence>
<evidence type="ECO:0000259" key="7">
    <source>
        <dbReference type="Pfam" id="PF20466"/>
    </source>
</evidence>
<evidence type="ECO:0000256" key="2">
    <source>
        <dbReference type="ARBA" id="ARBA00022603"/>
    </source>
</evidence>
<dbReference type="PANTHER" id="PTHR33841:SF1">
    <property type="entry name" value="DNA METHYLTRANSFERASE A"/>
    <property type="match status" value="1"/>
</dbReference>
<organism evidence="8 9">
    <name type="scientific">Nonomuraea insulae</name>
    <dbReference type="NCBI Taxonomy" id="1616787"/>
    <lineage>
        <taxon>Bacteria</taxon>
        <taxon>Bacillati</taxon>
        <taxon>Actinomycetota</taxon>
        <taxon>Actinomycetes</taxon>
        <taxon>Streptosporangiales</taxon>
        <taxon>Streptosporangiaceae</taxon>
        <taxon>Nonomuraea</taxon>
    </lineage>
</organism>
<dbReference type="Gene3D" id="3.40.50.150">
    <property type="entry name" value="Vaccinia Virus protein VP39"/>
    <property type="match status" value="2"/>
</dbReference>
<dbReference type="EMBL" id="JBHSPA010000037">
    <property type="protein sequence ID" value="MFC5828477.1"/>
    <property type="molecule type" value="Genomic_DNA"/>
</dbReference>
<keyword evidence="9" id="KW-1185">Reference proteome</keyword>